<dbReference type="RefSeq" id="WP_054537055.1">
    <property type="nucleotide sequence ID" value="NZ_LGKP01000040.1"/>
</dbReference>
<gene>
    <name evidence="2" type="ORF">SE18_24250</name>
</gene>
<keyword evidence="1" id="KW-1133">Transmembrane helix</keyword>
<dbReference type="EMBL" id="LGKP01000040">
    <property type="protein sequence ID" value="KPL80179.1"/>
    <property type="molecule type" value="Genomic_DNA"/>
</dbReference>
<dbReference type="AlphaFoldDB" id="A0A0P6XCI6"/>
<keyword evidence="3" id="KW-1185">Reference proteome</keyword>
<keyword evidence="1" id="KW-0812">Transmembrane</keyword>
<evidence type="ECO:0008006" key="4">
    <source>
        <dbReference type="Google" id="ProtNLM"/>
    </source>
</evidence>
<proteinExistence type="predicted"/>
<protein>
    <recommendedName>
        <fullName evidence="4">Zinc-ribbon domain-containing protein</fullName>
    </recommendedName>
</protein>
<evidence type="ECO:0000256" key="1">
    <source>
        <dbReference type="SAM" id="Phobius"/>
    </source>
</evidence>
<sequence length="231" mass="24324">MICSACQAQVRDSAEHCQACGAKIVQAAPATPITGPLPQAKASKPQRRLVKSWWSFTLGVLSTGVILPLVAIIGLWIFGGTNPARTPSAVPDQRPDISVDVDHSYIEEAIATNPDFHNPLVVLGNHPQGGVAMTVTVGYGLPLVGVQTIQARTQIAAIDGNLVVTTESVGLGKNGGLGIPGSFIENMLSSTLNQEIDKRLRSNPQLEIAIINTSTNNQVLRVAAIINANPK</sequence>
<comment type="caution">
    <text evidence="2">The sequence shown here is derived from an EMBL/GenBank/DDBJ whole genome shotgun (WGS) entry which is preliminary data.</text>
</comment>
<name>A0A0P6XCI6_9CHLR</name>
<evidence type="ECO:0000313" key="3">
    <source>
        <dbReference type="Proteomes" id="UP000050277"/>
    </source>
</evidence>
<accession>A0A0P6XCI6</accession>
<reference evidence="2 3" key="1">
    <citation type="submission" date="2015-07" db="EMBL/GenBank/DDBJ databases">
        <title>Whole genome sequence of Herpetosiphon geysericola DSM 7119.</title>
        <authorList>
            <person name="Hemp J."/>
            <person name="Ward L.M."/>
            <person name="Pace L.A."/>
            <person name="Fischer W.W."/>
        </authorList>
    </citation>
    <scope>NUCLEOTIDE SEQUENCE [LARGE SCALE GENOMIC DNA]</scope>
    <source>
        <strain evidence="2 3">DSM 7119</strain>
    </source>
</reference>
<dbReference type="Proteomes" id="UP000050277">
    <property type="component" value="Unassembled WGS sequence"/>
</dbReference>
<dbReference type="OrthoDB" id="9820578at2"/>
<keyword evidence="1" id="KW-0472">Membrane</keyword>
<feature type="transmembrane region" description="Helical" evidence="1">
    <location>
        <begin position="53"/>
        <end position="78"/>
    </location>
</feature>
<organism evidence="2 3">
    <name type="scientific">Herpetosiphon geysericola</name>
    <dbReference type="NCBI Taxonomy" id="70996"/>
    <lineage>
        <taxon>Bacteria</taxon>
        <taxon>Bacillati</taxon>
        <taxon>Chloroflexota</taxon>
        <taxon>Chloroflexia</taxon>
        <taxon>Herpetosiphonales</taxon>
        <taxon>Herpetosiphonaceae</taxon>
        <taxon>Herpetosiphon</taxon>
    </lineage>
</organism>
<evidence type="ECO:0000313" key="2">
    <source>
        <dbReference type="EMBL" id="KPL80179.1"/>
    </source>
</evidence>